<name>C4GFJ5_9NEIS</name>
<evidence type="ECO:0000313" key="1">
    <source>
        <dbReference type="EMBL" id="EEP69000.1"/>
    </source>
</evidence>
<dbReference type="Proteomes" id="UP000003009">
    <property type="component" value="Unassembled WGS sequence"/>
</dbReference>
<organism evidence="1 2">
    <name type="scientific">Kingella oralis ATCC 51147</name>
    <dbReference type="NCBI Taxonomy" id="629741"/>
    <lineage>
        <taxon>Bacteria</taxon>
        <taxon>Pseudomonadati</taxon>
        <taxon>Pseudomonadota</taxon>
        <taxon>Betaproteobacteria</taxon>
        <taxon>Neisseriales</taxon>
        <taxon>Neisseriaceae</taxon>
        <taxon>Kingella</taxon>
    </lineage>
</organism>
<evidence type="ECO:0000313" key="2">
    <source>
        <dbReference type="Proteomes" id="UP000003009"/>
    </source>
</evidence>
<dbReference type="EMBL" id="ACJW02000002">
    <property type="protein sequence ID" value="EEP69000.1"/>
    <property type="molecule type" value="Genomic_DNA"/>
</dbReference>
<dbReference type="HOGENOM" id="CLU_2649615_0_0_4"/>
<protein>
    <submittedName>
        <fullName evidence="1">Uncharacterized protein</fullName>
    </submittedName>
</protein>
<keyword evidence="2" id="KW-1185">Reference proteome</keyword>
<reference evidence="1" key="1">
    <citation type="submission" date="2009-04" db="EMBL/GenBank/DDBJ databases">
        <authorList>
            <person name="Weinstock G."/>
            <person name="Sodergren E."/>
            <person name="Clifton S."/>
            <person name="Fulton L."/>
            <person name="Fulton B."/>
            <person name="Courtney L."/>
            <person name="Fronick C."/>
            <person name="Harrison M."/>
            <person name="Strong C."/>
            <person name="Farmer C."/>
            <person name="Delahaunty K."/>
            <person name="Markovic C."/>
            <person name="Hall O."/>
            <person name="Minx P."/>
            <person name="Tomlinson C."/>
            <person name="Mitreva M."/>
            <person name="Nelson J."/>
            <person name="Hou S."/>
            <person name="Wollam A."/>
            <person name="Pepin K.H."/>
            <person name="Johnson M."/>
            <person name="Bhonagiri V."/>
            <person name="Nash W.E."/>
            <person name="Warren W."/>
            <person name="Chinwalla A."/>
            <person name="Mardis E.R."/>
            <person name="Wilson R.K."/>
        </authorList>
    </citation>
    <scope>NUCLEOTIDE SEQUENCE [LARGE SCALE GENOMIC DNA]</scope>
    <source>
        <strain evidence="1">ATCC 51147</strain>
    </source>
</reference>
<sequence>MQHTFWNTLQQFRARNGIFRLPQCFRLRLRQPEKRLLLFCQAVPLFSVLVGDEPLPLHCVSGCLILRLHLGKQVRV</sequence>
<gene>
    <name evidence="1" type="ORF">GCWU000324_00911</name>
</gene>
<dbReference type="AlphaFoldDB" id="C4GFJ5"/>
<proteinExistence type="predicted"/>
<accession>C4GFJ5</accession>
<comment type="caution">
    <text evidence="1">The sequence shown here is derived from an EMBL/GenBank/DDBJ whole genome shotgun (WGS) entry which is preliminary data.</text>
</comment>